<evidence type="ECO:0000313" key="11">
    <source>
        <dbReference type="Proteomes" id="UP001431572"/>
    </source>
</evidence>
<keyword evidence="5" id="KW-0804">Transcription</keyword>
<comment type="similarity">
    <text evidence="1">Belongs to the sigma-70 factor family. ECF subfamily.</text>
</comment>
<feature type="domain" description="RNA polymerase sigma factor 70 region 4 type 2" evidence="7">
    <location>
        <begin position="141"/>
        <end position="192"/>
    </location>
</feature>
<gene>
    <name evidence="8" type="ORF">HXX08_20295</name>
    <name evidence="9" type="ORF">OZ401_003742</name>
</gene>
<dbReference type="InterPro" id="IPR013325">
    <property type="entry name" value="RNA_pol_sigma_r2"/>
</dbReference>
<keyword evidence="2" id="KW-0805">Transcription regulation</keyword>
<name>A0A8T7M8C7_9CHLR</name>
<dbReference type="InterPro" id="IPR039425">
    <property type="entry name" value="RNA_pol_sigma-70-like"/>
</dbReference>
<dbReference type="RefSeq" id="WP_341470043.1">
    <property type="nucleotide sequence ID" value="NZ_CP128400.1"/>
</dbReference>
<dbReference type="InterPro" id="IPR013324">
    <property type="entry name" value="RNA_pol_sigma_r3/r4-like"/>
</dbReference>
<dbReference type="InterPro" id="IPR013249">
    <property type="entry name" value="RNA_pol_sigma70_r4_t2"/>
</dbReference>
<dbReference type="GO" id="GO:0006352">
    <property type="term" value="P:DNA-templated transcription initiation"/>
    <property type="evidence" value="ECO:0007669"/>
    <property type="project" value="InterPro"/>
</dbReference>
<dbReference type="InterPro" id="IPR007627">
    <property type="entry name" value="RNA_pol_sigma70_r2"/>
</dbReference>
<keyword evidence="3" id="KW-0731">Sigma factor</keyword>
<dbReference type="NCBIfam" id="TIGR02937">
    <property type="entry name" value="sigma70-ECF"/>
    <property type="match status" value="1"/>
</dbReference>
<dbReference type="Gene3D" id="1.10.1740.10">
    <property type="match status" value="1"/>
</dbReference>
<dbReference type="Proteomes" id="UP001431572">
    <property type="component" value="Chromosome 2"/>
</dbReference>
<evidence type="ECO:0000256" key="3">
    <source>
        <dbReference type="ARBA" id="ARBA00023082"/>
    </source>
</evidence>
<keyword evidence="4" id="KW-0238">DNA-binding</keyword>
<dbReference type="InterPro" id="IPR014284">
    <property type="entry name" value="RNA_pol_sigma-70_dom"/>
</dbReference>
<evidence type="ECO:0000313" key="8">
    <source>
        <dbReference type="EMBL" id="NWJ48202.1"/>
    </source>
</evidence>
<evidence type="ECO:0000256" key="5">
    <source>
        <dbReference type="ARBA" id="ARBA00023163"/>
    </source>
</evidence>
<dbReference type="SUPFAM" id="SSF88659">
    <property type="entry name" value="Sigma3 and sigma4 domains of RNA polymerase sigma factors"/>
    <property type="match status" value="1"/>
</dbReference>
<evidence type="ECO:0000259" key="7">
    <source>
        <dbReference type="Pfam" id="PF08281"/>
    </source>
</evidence>
<dbReference type="Proteomes" id="UP000521676">
    <property type="component" value="Unassembled WGS sequence"/>
</dbReference>
<keyword evidence="11" id="KW-1185">Reference proteome</keyword>
<protein>
    <submittedName>
        <fullName evidence="8">Sigma-70 family RNA polymerase sigma factor</fullName>
    </submittedName>
</protein>
<accession>A0A8T7M8C7</accession>
<dbReference type="PANTHER" id="PTHR43133">
    <property type="entry name" value="RNA POLYMERASE ECF-TYPE SIGMA FACTO"/>
    <property type="match status" value="1"/>
</dbReference>
<proteinExistence type="inferred from homology"/>
<evidence type="ECO:0000256" key="2">
    <source>
        <dbReference type="ARBA" id="ARBA00023015"/>
    </source>
</evidence>
<evidence type="ECO:0000259" key="6">
    <source>
        <dbReference type="Pfam" id="PF04542"/>
    </source>
</evidence>
<dbReference type="CDD" id="cd06171">
    <property type="entry name" value="Sigma70_r4"/>
    <property type="match status" value="1"/>
</dbReference>
<dbReference type="PANTHER" id="PTHR43133:SF8">
    <property type="entry name" value="RNA POLYMERASE SIGMA FACTOR HI_1459-RELATED"/>
    <property type="match status" value="1"/>
</dbReference>
<dbReference type="GO" id="GO:0016987">
    <property type="term" value="F:sigma factor activity"/>
    <property type="evidence" value="ECO:0007669"/>
    <property type="project" value="UniProtKB-KW"/>
</dbReference>
<dbReference type="AlphaFoldDB" id="A0A8T7M8C7"/>
<organism evidence="8 10">
    <name type="scientific">Candidatus Chlorohelix allophototropha</name>
    <dbReference type="NCBI Taxonomy" id="3003348"/>
    <lineage>
        <taxon>Bacteria</taxon>
        <taxon>Bacillati</taxon>
        <taxon>Chloroflexota</taxon>
        <taxon>Chloroflexia</taxon>
        <taxon>Candidatus Chloroheliales</taxon>
        <taxon>Candidatus Chloroheliaceae</taxon>
        <taxon>Candidatus Chlorohelix</taxon>
    </lineage>
</organism>
<dbReference type="InterPro" id="IPR036388">
    <property type="entry name" value="WH-like_DNA-bd_sf"/>
</dbReference>
<feature type="domain" description="RNA polymerase sigma-70 region 2" evidence="6">
    <location>
        <begin position="32"/>
        <end position="99"/>
    </location>
</feature>
<evidence type="ECO:0000256" key="4">
    <source>
        <dbReference type="ARBA" id="ARBA00023125"/>
    </source>
</evidence>
<dbReference type="EMBL" id="CP128400">
    <property type="protein sequence ID" value="WJW68138.1"/>
    <property type="molecule type" value="Genomic_DNA"/>
</dbReference>
<dbReference type="Gene3D" id="1.10.10.10">
    <property type="entry name" value="Winged helix-like DNA-binding domain superfamily/Winged helix DNA-binding domain"/>
    <property type="match status" value="1"/>
</dbReference>
<dbReference type="Pfam" id="PF04542">
    <property type="entry name" value="Sigma70_r2"/>
    <property type="match status" value="1"/>
</dbReference>
<dbReference type="GO" id="GO:0003677">
    <property type="term" value="F:DNA binding"/>
    <property type="evidence" value="ECO:0007669"/>
    <property type="project" value="UniProtKB-KW"/>
</dbReference>
<sequence>MKISTPIDDDKAGEDGLVILAQQGDLPAFNQLVTLYEQRIFNLAYRLLGDRESAADATQDTFFQAYRAIGQYRGGSFKSWLLRIATNISYDRLRTRRRRPTSSLDALVNEAEEVGGSALALLEDVDSDPGDKYLQREMMVELSRALDKLPPEQKLVIILSDVQGMNYEEIATMTHTSLGTVKSRLNRGRTKIRELLQNTELLSRNRRL</sequence>
<evidence type="ECO:0000256" key="1">
    <source>
        <dbReference type="ARBA" id="ARBA00010641"/>
    </source>
</evidence>
<evidence type="ECO:0000313" key="9">
    <source>
        <dbReference type="EMBL" id="WJW68138.1"/>
    </source>
</evidence>
<dbReference type="Pfam" id="PF08281">
    <property type="entry name" value="Sigma70_r4_2"/>
    <property type="match status" value="1"/>
</dbReference>
<dbReference type="EMBL" id="JACATZ010000003">
    <property type="protein sequence ID" value="NWJ48202.1"/>
    <property type="molecule type" value="Genomic_DNA"/>
</dbReference>
<dbReference type="SUPFAM" id="SSF88946">
    <property type="entry name" value="Sigma2 domain of RNA polymerase sigma factors"/>
    <property type="match status" value="1"/>
</dbReference>
<reference evidence="8 10" key="1">
    <citation type="submission" date="2020-06" db="EMBL/GenBank/DDBJ databases">
        <title>Anoxygenic phototrophic Chloroflexota member uses a Type I reaction center.</title>
        <authorList>
            <person name="Tsuji J.M."/>
            <person name="Shaw N.A."/>
            <person name="Nagashima S."/>
            <person name="Venkiteswaran J."/>
            <person name="Schiff S.L."/>
            <person name="Hanada S."/>
            <person name="Tank M."/>
            <person name="Neufeld J.D."/>
        </authorList>
    </citation>
    <scope>NUCLEOTIDE SEQUENCE [LARGE SCALE GENOMIC DNA]</scope>
    <source>
        <strain evidence="8">L227-S17</strain>
    </source>
</reference>
<evidence type="ECO:0000313" key="10">
    <source>
        <dbReference type="Proteomes" id="UP000521676"/>
    </source>
</evidence>
<reference evidence="9" key="2">
    <citation type="journal article" date="2024" name="Nature">
        <title>Anoxygenic phototroph of the Chloroflexota uses a type I reaction centre.</title>
        <authorList>
            <person name="Tsuji J.M."/>
            <person name="Shaw N.A."/>
            <person name="Nagashima S."/>
            <person name="Venkiteswaran J.J."/>
            <person name="Schiff S.L."/>
            <person name="Watanabe T."/>
            <person name="Fukui M."/>
            <person name="Hanada S."/>
            <person name="Tank M."/>
            <person name="Neufeld J.D."/>
        </authorList>
    </citation>
    <scope>NUCLEOTIDE SEQUENCE</scope>
    <source>
        <strain evidence="9">L227-S17</strain>
    </source>
</reference>